<keyword evidence="3" id="KW-1185">Reference proteome</keyword>
<evidence type="ECO:0000313" key="2">
    <source>
        <dbReference type="EMBL" id="MFC7217627.1"/>
    </source>
</evidence>
<dbReference type="Gene3D" id="3.40.50.1240">
    <property type="entry name" value="Phosphoglycerate mutase-like"/>
    <property type="match status" value="1"/>
</dbReference>
<dbReference type="SUPFAM" id="SSF53254">
    <property type="entry name" value="Phosphoglycerate mutase-like"/>
    <property type="match status" value="1"/>
</dbReference>
<dbReference type="EMBL" id="JBHSZO010000006">
    <property type="protein sequence ID" value="MFC7217627.1"/>
    <property type="molecule type" value="Genomic_DNA"/>
</dbReference>
<dbReference type="CDD" id="cd07067">
    <property type="entry name" value="HP_PGM_like"/>
    <property type="match status" value="1"/>
</dbReference>
<proteinExistence type="predicted"/>
<keyword evidence="1" id="KW-0378">Hydrolase</keyword>
<dbReference type="SMART" id="SM00855">
    <property type="entry name" value="PGAM"/>
    <property type="match status" value="1"/>
</dbReference>
<protein>
    <submittedName>
        <fullName evidence="2">Histidine phosphatase family protein</fullName>
    </submittedName>
</protein>
<evidence type="ECO:0000256" key="1">
    <source>
        <dbReference type="ARBA" id="ARBA00022801"/>
    </source>
</evidence>
<dbReference type="InterPro" id="IPR013078">
    <property type="entry name" value="His_Pase_superF_clade-1"/>
</dbReference>
<dbReference type="InterPro" id="IPR051695">
    <property type="entry name" value="Phosphoglycerate_Mutase"/>
</dbReference>
<organism evidence="2 3">
    <name type="scientific">Streptomyces polyrhachis</name>
    <dbReference type="NCBI Taxonomy" id="1282885"/>
    <lineage>
        <taxon>Bacteria</taxon>
        <taxon>Bacillati</taxon>
        <taxon>Actinomycetota</taxon>
        <taxon>Actinomycetes</taxon>
        <taxon>Kitasatosporales</taxon>
        <taxon>Streptomycetaceae</taxon>
        <taxon>Streptomyces</taxon>
    </lineage>
</organism>
<dbReference type="PANTHER" id="PTHR46517:SF1">
    <property type="entry name" value="FRUCTOSE-2,6-BISPHOSPHATASE TIGAR"/>
    <property type="match status" value="1"/>
</dbReference>
<gene>
    <name evidence="2" type="ORF">ACFQLX_05480</name>
</gene>
<reference evidence="3" key="1">
    <citation type="journal article" date="2019" name="Int. J. Syst. Evol. Microbiol.">
        <title>The Global Catalogue of Microorganisms (GCM) 10K type strain sequencing project: providing services to taxonomists for standard genome sequencing and annotation.</title>
        <authorList>
            <consortium name="The Broad Institute Genomics Platform"/>
            <consortium name="The Broad Institute Genome Sequencing Center for Infectious Disease"/>
            <person name="Wu L."/>
            <person name="Ma J."/>
        </authorList>
    </citation>
    <scope>NUCLEOTIDE SEQUENCE [LARGE SCALE GENOMIC DNA]</scope>
    <source>
        <strain evidence="3">CGMCC 1.13681</strain>
    </source>
</reference>
<dbReference type="Proteomes" id="UP001596413">
    <property type="component" value="Unassembled WGS sequence"/>
</dbReference>
<name>A0ABW2GAN9_9ACTN</name>
<dbReference type="InterPro" id="IPR029033">
    <property type="entry name" value="His_PPase_superfam"/>
</dbReference>
<comment type="caution">
    <text evidence="2">The sequence shown here is derived from an EMBL/GenBank/DDBJ whole genome shotgun (WGS) entry which is preliminary data.</text>
</comment>
<dbReference type="RefSeq" id="WP_386412563.1">
    <property type="nucleotide sequence ID" value="NZ_JBHSZO010000006.1"/>
</dbReference>
<dbReference type="PANTHER" id="PTHR46517">
    <property type="entry name" value="FRUCTOSE-2,6-BISPHOSPHATASE TIGAR"/>
    <property type="match status" value="1"/>
</dbReference>
<evidence type="ECO:0000313" key="3">
    <source>
        <dbReference type="Proteomes" id="UP001596413"/>
    </source>
</evidence>
<sequence length="218" mass="22816">MRGDDALGTQHIYLVKHGETEENLQGIHQGRAVGGRLSERGRADTRLVGSVLARAGVAVEQMLVSPVSRCRESAGILTAALAPADVRVDARLAAKDSGYLGGRPKQLAAAEAARHGVPIHRLRTPGGESSEDVQARYVGLWDEVCAGAARTTVLVGHGGGIACLLLWLTGSGFDRYLSYVPGSAAVTRVEVGGPTPRVRLMNAAPAELPGLLDARTAR</sequence>
<dbReference type="Pfam" id="PF00300">
    <property type="entry name" value="His_Phos_1"/>
    <property type="match status" value="1"/>
</dbReference>
<accession>A0ABW2GAN9</accession>